<dbReference type="AlphaFoldDB" id="A0A1Y2EQA0"/>
<reference evidence="3 4" key="1">
    <citation type="submission" date="2016-08" db="EMBL/GenBank/DDBJ databases">
        <title>A Parts List for Fungal Cellulosomes Revealed by Comparative Genomics.</title>
        <authorList>
            <consortium name="DOE Joint Genome Institute"/>
            <person name="Haitjema C.H."/>
            <person name="Gilmore S.P."/>
            <person name="Henske J.K."/>
            <person name="Solomon K.V."/>
            <person name="De Groot R."/>
            <person name="Kuo A."/>
            <person name="Mondo S.J."/>
            <person name="Salamov A.A."/>
            <person name="Labutti K."/>
            <person name="Zhao Z."/>
            <person name="Chiniquy J."/>
            <person name="Barry K."/>
            <person name="Brewer H.M."/>
            <person name="Purvine S.O."/>
            <person name="Wright A.T."/>
            <person name="Boxma B."/>
            <person name="Van Alen T."/>
            <person name="Hackstein J.H."/>
            <person name="Baker S.E."/>
            <person name="Grigoriev I.V."/>
            <person name="O'Malley M.A."/>
        </authorList>
    </citation>
    <scope>NUCLEOTIDE SEQUENCE [LARGE SCALE GENOMIC DNA]</scope>
    <source>
        <strain evidence="3 4">G1</strain>
    </source>
</reference>
<feature type="compositionally biased region" description="Basic and acidic residues" evidence="1">
    <location>
        <begin position="986"/>
        <end position="1011"/>
    </location>
</feature>
<evidence type="ECO:0000256" key="1">
    <source>
        <dbReference type="SAM" id="MobiDB-lite"/>
    </source>
</evidence>
<accession>A0A1Y2EQA0</accession>
<dbReference type="Proteomes" id="UP000193920">
    <property type="component" value="Unassembled WGS sequence"/>
</dbReference>
<dbReference type="STRING" id="1754190.A0A1Y2EQA0"/>
<name>A0A1Y2EQA0_9FUNG</name>
<feature type="compositionally biased region" description="Low complexity" evidence="1">
    <location>
        <begin position="175"/>
        <end position="187"/>
    </location>
</feature>
<comment type="caution">
    <text evidence="3">The sequence shown here is derived from an EMBL/GenBank/DDBJ whole genome shotgun (WGS) entry which is preliminary data.</text>
</comment>
<sequence>MNINSKKNIDSCQHNLKSKNEPLNNLNPKVDQNKEIKKDKTYNNEKDDKSLSNQSSVINYDFSLIPIKPVYESLQKLNLQLRKSFQISNKSKYHFKQNDSKKSKNENNKVLKEYPQQNSTYTLNNNINHEYNDSYRQNNFNILPGDYIDEFDYTIHIRPHPHHFSIPEKTVKALSSHSRSTSPVRSHINYSKNKNFNTPTQKSKKKKNSNENDENNYENNINAKQRERKINNENNKINKSNKKDDKNNFTENDRKINKSKSTDNSEFETKSSTNKNNKVPKEDIKINKSKINGKFNNDIFSKRKEEDEYKLIWKTTLDITKLFFDENEVEKILDYSVGEIKQFGFKLSLSEPLLSTKQRDCLNPIAIEIISAKSMPPKPSSKKINYAMVAPTYCKFTFLDTEKEYKCNEKRRQDNNKVIFNSVHMLLSGHIKDEELINNLLYKKLNIEIHDRDYEVPKEKKYISEKFDYIENFRTTYIPNIIYGVASYSLAPLLTGIKELTLTSPVETNFHIKEKGTNFVGNANYIEYGTSLKIKITVSHPIVKNIITNLNEVTIFDFSRIIIISDKSENQNISNLIRIINELNIKEFLKYELEQNKKGEVNNNNNIKSKILINKNDLKHSKNDDKKWNNNDISNIIMNSNNVSIDSINDKNKSDNDNPIDFIENYDIEGYRIDKELLNDSKLVLNINMFSFKNINNGIITGFHIFDHDHHMIFLEGPKKFIQNIKDIVNSNEHLKFKTFYSPKLTFYKRIWSSFYISPIYIYLKDSIKSLLSLNSSYLRCHTPKNTLETLKLLKMIDECNSIEEINSKLLFPSYEQLNSLIGTLGNNITVYEILLQLNTHQEQNMSSSCTINNEEESVVLYQNKKNNENYKKIDDINYLYMDLTKKKINREPNFIKQNIDKFQNIPIPYPERERVYGNEGIPYIYSIQYLNSSELRKKNLQDDYSKKIFNIPLEDEFLIVSCNNCKKPILQSALLYHLDGQSLEKESKANSKDNESVKEKKKNKDNDNAKKTTKKKKGPIDLDKQCGVMTENGTVCTRSLTCKIHSVSAKRAVQGRSQDYDTLFRATSRLKEMAANQLANSMAKQKKDAKAAANRKALKDAAEAAANAATIAAGLELPANSDEEAEIVYNVIKYHQPKPLYIKNPFSLRRRLNLFQFREEFCS</sequence>
<feature type="region of interest" description="Disordered" evidence="1">
    <location>
        <begin position="15"/>
        <end position="51"/>
    </location>
</feature>
<evidence type="ECO:0000313" key="4">
    <source>
        <dbReference type="Proteomes" id="UP000193920"/>
    </source>
</evidence>
<gene>
    <name evidence="3" type="ORF">LY90DRAFT_502916</name>
</gene>
<dbReference type="EMBL" id="MCOG01000032">
    <property type="protein sequence ID" value="ORY73729.1"/>
    <property type="molecule type" value="Genomic_DNA"/>
</dbReference>
<feature type="domain" description="SCA7" evidence="2">
    <location>
        <begin position="1014"/>
        <end position="1082"/>
    </location>
</feature>
<proteinExistence type="predicted"/>
<feature type="region of interest" description="Disordered" evidence="1">
    <location>
        <begin position="986"/>
        <end position="1021"/>
    </location>
</feature>
<feature type="compositionally biased region" description="Basic and acidic residues" evidence="1">
    <location>
        <begin position="241"/>
        <end position="269"/>
    </location>
</feature>
<dbReference type="PANTHER" id="PTHR33667">
    <property type="entry name" value="SI:DKEY-57N24.6"/>
    <property type="match status" value="1"/>
</dbReference>
<dbReference type="OrthoDB" id="21678at2759"/>
<dbReference type="InterPro" id="IPR013243">
    <property type="entry name" value="SCA7_dom"/>
</dbReference>
<feature type="compositionally biased region" description="Polar residues" evidence="1">
    <location>
        <begin position="188"/>
        <end position="201"/>
    </location>
</feature>
<feature type="compositionally biased region" description="Basic and acidic residues" evidence="1">
    <location>
        <begin position="31"/>
        <end position="50"/>
    </location>
</feature>
<dbReference type="Gene3D" id="6.10.140.1270">
    <property type="match status" value="1"/>
</dbReference>
<feature type="region of interest" description="Disordered" evidence="1">
    <location>
        <begin position="170"/>
        <end position="285"/>
    </location>
</feature>
<dbReference type="PROSITE" id="PS51505">
    <property type="entry name" value="SCA7"/>
    <property type="match status" value="1"/>
</dbReference>
<keyword evidence="4" id="KW-1185">Reference proteome</keyword>
<evidence type="ECO:0000313" key="3">
    <source>
        <dbReference type="EMBL" id="ORY73729.1"/>
    </source>
</evidence>
<dbReference type="PANTHER" id="PTHR33667:SF7">
    <property type="entry name" value="RIKEN CDNA 1810020O05 GENE"/>
    <property type="match status" value="1"/>
</dbReference>
<organism evidence="3 4">
    <name type="scientific">Neocallimastix californiae</name>
    <dbReference type="NCBI Taxonomy" id="1754190"/>
    <lineage>
        <taxon>Eukaryota</taxon>
        <taxon>Fungi</taxon>
        <taxon>Fungi incertae sedis</taxon>
        <taxon>Chytridiomycota</taxon>
        <taxon>Chytridiomycota incertae sedis</taxon>
        <taxon>Neocallimastigomycetes</taxon>
        <taxon>Neocallimastigales</taxon>
        <taxon>Neocallimastigaceae</taxon>
        <taxon>Neocallimastix</taxon>
    </lineage>
</organism>
<protein>
    <recommendedName>
        <fullName evidence="2">SCA7 domain-containing protein</fullName>
    </recommendedName>
</protein>
<feature type="compositionally biased region" description="Polar residues" evidence="1">
    <location>
        <begin position="15"/>
        <end position="27"/>
    </location>
</feature>
<evidence type="ECO:0000259" key="2">
    <source>
        <dbReference type="PROSITE" id="PS51505"/>
    </source>
</evidence>
<dbReference type="Pfam" id="PF08313">
    <property type="entry name" value="SCA7"/>
    <property type="match status" value="1"/>
</dbReference>